<dbReference type="PROSITE" id="PS51194">
    <property type="entry name" value="HELICASE_CTER"/>
    <property type="match status" value="1"/>
</dbReference>
<evidence type="ECO:0000256" key="1">
    <source>
        <dbReference type="ARBA" id="ARBA00004496"/>
    </source>
</evidence>
<dbReference type="InterPro" id="IPR001650">
    <property type="entry name" value="Helicase_C-like"/>
</dbReference>
<feature type="coiled-coil region" evidence="14">
    <location>
        <begin position="424"/>
        <end position="451"/>
    </location>
</feature>
<dbReference type="EC" id="3.6.4.-" evidence="13"/>
<evidence type="ECO:0000313" key="17">
    <source>
        <dbReference type="EMBL" id="KRK75888.1"/>
    </source>
</evidence>
<dbReference type="SMART" id="SM00490">
    <property type="entry name" value="HELICc"/>
    <property type="match status" value="1"/>
</dbReference>
<evidence type="ECO:0000256" key="9">
    <source>
        <dbReference type="ARBA" id="ARBA00023204"/>
    </source>
</evidence>
<dbReference type="InterPro" id="IPR014001">
    <property type="entry name" value="Helicase_ATP-bd"/>
</dbReference>
<dbReference type="InterPro" id="IPR004576">
    <property type="entry name" value="Mfd"/>
</dbReference>
<dbReference type="GO" id="GO:0005524">
    <property type="term" value="F:ATP binding"/>
    <property type="evidence" value="ECO:0007669"/>
    <property type="project" value="UniProtKB-UniRule"/>
</dbReference>
<evidence type="ECO:0000256" key="13">
    <source>
        <dbReference type="HAMAP-Rule" id="MF_00969"/>
    </source>
</evidence>
<dbReference type="Gene3D" id="2.40.10.170">
    <property type="match status" value="1"/>
</dbReference>
<evidence type="ECO:0000256" key="14">
    <source>
        <dbReference type="SAM" id="Coils"/>
    </source>
</evidence>
<dbReference type="Pfam" id="PF17757">
    <property type="entry name" value="UvrB_inter"/>
    <property type="match status" value="1"/>
</dbReference>
<reference evidence="17 18" key="1">
    <citation type="journal article" date="2015" name="Genome Announc.">
        <title>Expanding the biotechnology potential of lactobacilli through comparative genomics of 213 strains and associated genera.</title>
        <authorList>
            <person name="Sun Z."/>
            <person name="Harris H.M."/>
            <person name="McCann A."/>
            <person name="Guo C."/>
            <person name="Argimon S."/>
            <person name="Zhang W."/>
            <person name="Yang X."/>
            <person name="Jeffery I.B."/>
            <person name="Cooney J.C."/>
            <person name="Kagawa T.F."/>
            <person name="Liu W."/>
            <person name="Song Y."/>
            <person name="Salvetti E."/>
            <person name="Wrobel A."/>
            <person name="Rasinkangas P."/>
            <person name="Parkhill J."/>
            <person name="Rea M.C."/>
            <person name="O'Sullivan O."/>
            <person name="Ritari J."/>
            <person name="Douillard F.P."/>
            <person name="Paul Ross R."/>
            <person name="Yang R."/>
            <person name="Briner A.E."/>
            <person name="Felis G.E."/>
            <person name="de Vos W.M."/>
            <person name="Barrangou R."/>
            <person name="Klaenhammer T.R."/>
            <person name="Caufield P.W."/>
            <person name="Cui Y."/>
            <person name="Zhang H."/>
            <person name="O'Toole P.W."/>
        </authorList>
    </citation>
    <scope>NUCLEOTIDE SEQUENCE [LARGE SCALE GENOMIC DNA]</scope>
    <source>
        <strain evidence="17 18">DSM 19117</strain>
    </source>
</reference>
<dbReference type="SMART" id="SM00982">
    <property type="entry name" value="TRCF"/>
    <property type="match status" value="1"/>
</dbReference>
<comment type="similarity">
    <text evidence="10 13">In the N-terminal section; belongs to the UvrB family.</text>
</comment>
<evidence type="ECO:0000256" key="7">
    <source>
        <dbReference type="ARBA" id="ARBA00022840"/>
    </source>
</evidence>
<keyword evidence="2 13" id="KW-0963">Cytoplasm</keyword>
<keyword evidence="4 13" id="KW-0227">DNA damage</keyword>
<dbReference type="Pfam" id="PF00271">
    <property type="entry name" value="Helicase_C"/>
    <property type="match status" value="1"/>
</dbReference>
<dbReference type="SMART" id="SM01058">
    <property type="entry name" value="CarD_TRCF"/>
    <property type="match status" value="1"/>
</dbReference>
<dbReference type="FunFam" id="3.40.50.300:FF:000546">
    <property type="entry name" value="Transcription-repair-coupling factor"/>
    <property type="match status" value="1"/>
</dbReference>
<dbReference type="InterPro" id="IPR036101">
    <property type="entry name" value="CarD-like/TRCF_RID_sf"/>
</dbReference>
<name>A0A0R1JXM3_9LACO</name>
<dbReference type="PROSITE" id="PS51192">
    <property type="entry name" value="HELICASE_ATP_BIND_1"/>
    <property type="match status" value="1"/>
</dbReference>
<dbReference type="GO" id="GO:0016787">
    <property type="term" value="F:hydrolase activity"/>
    <property type="evidence" value="ECO:0007669"/>
    <property type="project" value="UniProtKB-KW"/>
</dbReference>
<evidence type="ECO:0000256" key="8">
    <source>
        <dbReference type="ARBA" id="ARBA00023125"/>
    </source>
</evidence>
<dbReference type="GO" id="GO:0003678">
    <property type="term" value="F:DNA helicase activity"/>
    <property type="evidence" value="ECO:0007669"/>
    <property type="project" value="TreeGrafter"/>
</dbReference>
<dbReference type="InterPro" id="IPR005118">
    <property type="entry name" value="TRCF_C"/>
</dbReference>
<dbReference type="AlphaFoldDB" id="A0A0R1JXM3"/>
<dbReference type="InterPro" id="IPR037235">
    <property type="entry name" value="TRCF-like_C_D7"/>
</dbReference>
<keyword evidence="5 13" id="KW-0378">Hydrolase</keyword>
<dbReference type="STRING" id="1423773.FD30_GL001701"/>
<dbReference type="CDD" id="cd17991">
    <property type="entry name" value="DEXHc_TRCF"/>
    <property type="match status" value="1"/>
</dbReference>
<evidence type="ECO:0000256" key="6">
    <source>
        <dbReference type="ARBA" id="ARBA00022806"/>
    </source>
</evidence>
<dbReference type="NCBIfam" id="TIGR00580">
    <property type="entry name" value="mfd"/>
    <property type="match status" value="1"/>
</dbReference>
<dbReference type="InterPro" id="IPR003711">
    <property type="entry name" value="CarD-like/TRCF_RID"/>
</dbReference>
<evidence type="ECO:0000256" key="5">
    <source>
        <dbReference type="ARBA" id="ARBA00022801"/>
    </source>
</evidence>
<dbReference type="PATRIC" id="fig|1423773.3.peg.1746"/>
<feature type="domain" description="Helicase ATP-binding" evidence="15">
    <location>
        <begin position="648"/>
        <end position="809"/>
    </location>
</feature>
<dbReference type="PANTHER" id="PTHR47964:SF1">
    <property type="entry name" value="ATP-DEPENDENT DNA HELICASE HOMOLOG RECG, CHLOROPLASTIC"/>
    <property type="match status" value="1"/>
</dbReference>
<dbReference type="Gene3D" id="3.40.50.11180">
    <property type="match status" value="1"/>
</dbReference>
<dbReference type="GO" id="GO:0005737">
    <property type="term" value="C:cytoplasm"/>
    <property type="evidence" value="ECO:0007669"/>
    <property type="project" value="UniProtKB-SubCell"/>
</dbReference>
<accession>A0A0R1JXM3</accession>
<organism evidence="17 18">
    <name type="scientific">Levilactobacillus namurensis DSM 19117</name>
    <dbReference type="NCBI Taxonomy" id="1423773"/>
    <lineage>
        <taxon>Bacteria</taxon>
        <taxon>Bacillati</taxon>
        <taxon>Bacillota</taxon>
        <taxon>Bacilli</taxon>
        <taxon>Lactobacillales</taxon>
        <taxon>Lactobacillaceae</taxon>
        <taxon>Levilactobacillus</taxon>
    </lineage>
</organism>
<dbReference type="Gene3D" id="3.40.50.300">
    <property type="entry name" value="P-loop containing nucleotide triphosphate hydrolases"/>
    <property type="match status" value="2"/>
</dbReference>
<dbReference type="GO" id="GO:0003684">
    <property type="term" value="F:damaged DNA binding"/>
    <property type="evidence" value="ECO:0007669"/>
    <property type="project" value="InterPro"/>
</dbReference>
<keyword evidence="8 13" id="KW-0238">DNA-binding</keyword>
<feature type="domain" description="Helicase C-terminal" evidence="16">
    <location>
        <begin position="830"/>
        <end position="984"/>
    </location>
</feature>
<evidence type="ECO:0000256" key="10">
    <source>
        <dbReference type="ARBA" id="ARBA00061104"/>
    </source>
</evidence>
<dbReference type="InterPro" id="IPR041471">
    <property type="entry name" value="UvrB_inter"/>
</dbReference>
<dbReference type="InterPro" id="IPR047112">
    <property type="entry name" value="RecG/Mfd"/>
</dbReference>
<dbReference type="Pfam" id="PF02559">
    <property type="entry name" value="CarD_TRCF_RID"/>
    <property type="match status" value="1"/>
</dbReference>
<evidence type="ECO:0000256" key="2">
    <source>
        <dbReference type="ARBA" id="ARBA00022490"/>
    </source>
</evidence>
<dbReference type="EMBL" id="AZDT01000028">
    <property type="protein sequence ID" value="KRK75888.1"/>
    <property type="molecule type" value="Genomic_DNA"/>
</dbReference>
<comment type="function">
    <text evidence="13">Couples transcription and DNA repair by recognizing RNA polymerase (RNAP) stalled at DNA lesions. Mediates ATP-dependent release of RNAP and its truncated transcript from the DNA, and recruitment of nucleotide excision repair machinery to the damaged site.</text>
</comment>
<dbReference type="Pfam" id="PF03461">
    <property type="entry name" value="TRCF"/>
    <property type="match status" value="1"/>
</dbReference>
<evidence type="ECO:0000256" key="11">
    <source>
        <dbReference type="ARBA" id="ARBA00061399"/>
    </source>
</evidence>
<keyword evidence="14" id="KW-0175">Coiled coil</keyword>
<dbReference type="HAMAP" id="MF_00969">
    <property type="entry name" value="TRCF"/>
    <property type="match status" value="1"/>
</dbReference>
<dbReference type="InterPro" id="IPR011545">
    <property type="entry name" value="DEAD/DEAH_box_helicase_dom"/>
</dbReference>
<comment type="subcellular location">
    <subcellularLocation>
        <location evidence="1 13">Cytoplasm</location>
    </subcellularLocation>
</comment>
<protein>
    <recommendedName>
        <fullName evidence="12 13">Transcription-repair-coupling factor</fullName>
        <shortName evidence="13">TRCF</shortName>
        <ecNumber evidence="13">3.6.4.-</ecNumber>
    </recommendedName>
</protein>
<keyword evidence="6" id="KW-0347">Helicase</keyword>
<keyword evidence="3 13" id="KW-0547">Nucleotide-binding</keyword>
<dbReference type="GO" id="GO:0000716">
    <property type="term" value="P:transcription-coupled nucleotide-excision repair, DNA damage recognition"/>
    <property type="evidence" value="ECO:0007669"/>
    <property type="project" value="UniProtKB-UniRule"/>
</dbReference>
<comment type="caution">
    <text evidence="17">The sequence shown here is derived from an EMBL/GenBank/DDBJ whole genome shotgun (WGS) entry which is preliminary data.</text>
</comment>
<dbReference type="SUPFAM" id="SSF52540">
    <property type="entry name" value="P-loop containing nucleoside triphosphate hydrolases"/>
    <property type="match status" value="4"/>
</dbReference>
<dbReference type="InterPro" id="IPR027417">
    <property type="entry name" value="P-loop_NTPase"/>
</dbReference>
<evidence type="ECO:0000313" key="18">
    <source>
        <dbReference type="Proteomes" id="UP000051162"/>
    </source>
</evidence>
<dbReference type="Proteomes" id="UP000051162">
    <property type="component" value="Unassembled WGS sequence"/>
</dbReference>
<evidence type="ECO:0000256" key="12">
    <source>
        <dbReference type="ARBA" id="ARBA00070128"/>
    </source>
</evidence>
<keyword evidence="18" id="KW-1185">Reference proteome</keyword>
<dbReference type="Gene3D" id="3.90.1150.50">
    <property type="entry name" value="Transcription-repair-coupling factor, D7 domain"/>
    <property type="match status" value="1"/>
</dbReference>
<evidence type="ECO:0000259" key="16">
    <source>
        <dbReference type="PROSITE" id="PS51194"/>
    </source>
</evidence>
<dbReference type="Gene3D" id="3.30.2060.10">
    <property type="entry name" value="Penicillin-binding protein 1b domain"/>
    <property type="match status" value="1"/>
</dbReference>
<evidence type="ECO:0000256" key="4">
    <source>
        <dbReference type="ARBA" id="ARBA00022763"/>
    </source>
</evidence>
<keyword evidence="9 13" id="KW-0234">DNA repair</keyword>
<proteinExistence type="inferred from homology"/>
<evidence type="ECO:0000256" key="3">
    <source>
        <dbReference type="ARBA" id="ARBA00022741"/>
    </source>
</evidence>
<dbReference type="SUPFAM" id="SSF141259">
    <property type="entry name" value="CarD-like"/>
    <property type="match status" value="1"/>
</dbReference>
<dbReference type="SMART" id="SM00487">
    <property type="entry name" value="DEXDc"/>
    <property type="match status" value="1"/>
</dbReference>
<keyword evidence="7 13" id="KW-0067">ATP-binding</keyword>
<comment type="similarity">
    <text evidence="11 13">In the C-terminal section; belongs to the helicase family. RecG subfamily.</text>
</comment>
<dbReference type="PANTHER" id="PTHR47964">
    <property type="entry name" value="ATP-DEPENDENT DNA HELICASE HOMOLOG RECG, CHLOROPLASTIC"/>
    <property type="match status" value="1"/>
</dbReference>
<dbReference type="Pfam" id="PF00270">
    <property type="entry name" value="DEAD"/>
    <property type="match status" value="1"/>
</dbReference>
<sequence length="1196" mass="134741">MDTSSAFLRIGSYRLNLEGFLTQTPQYTTIRQSTAPGQRQLVTGLNGSAETLLIASLLHDRQHSLIYVTDTLYHAGQLVDDLANLLTEDELFEFPVEELLAAEVATSSPEYRADRINALRALQSDRPVVVVTALSGLRRFLPAPDNFAQARFTVKVGGDYDLEDLQKRLFAMGYTHQKLVAGPGDFAVRGSIVDIYPLAADYPVRLDFFDTEVDSLRYFDPATQRSIENIESVEVLPATDFILNADERQAGADALTAELKTQTATLAPKDAGTLTEQIQPLIDGLRKGSVDPQLMEFADYLFPDHHQILDYLPQDGIAMFGDYARLQDGERQLLEDEANWATDKLAHHQIFAHQTFGGELRPIVRDDPHAQIMLSLFQKGMGSLRFVAVTNVTTRAMQQFFSQLPVMKTEIDRWHKQKQTVVLLVQDEERLEKTEKTLDDFEIQAVLTKRENLQPGVTQLVPERLQTGFELPEANLVVITEAEMFQKVTKKRPRRQSMANAERLKSYTDLKPGDYVVHVNHGIGKFIGMQTLTVDGVHQDYMTIDYQDNAQLFIPVTQLNLIQKYVSSEDKKPRINKLGGSEWAKTKKKVAAKIEDIADELVDLYAKRAAEKGYAFPVDDSLQTDFDNSFPYPETPDQLRSINEVKHDMEKPRPMDRLLVGDVGYGKTEVALRAAFKAVEAGKQVAFLVPTTILAQQHYDTMVNRFEGYPVNIEMFSRFRTTKQIHQSIKDLESGQLDIVVGTHRLLSKDVKFKNLGLVLVDEEQRFGVKHKERLKQLKANVDVLTLTATPIPRTLHMSMLGVRDLSVIETPPANRFPIQTYVMEQNAGAIQDGIRREMQRGGQVFYLHNRVDDIEKTVSQLQALVPEAQIGYIHGQMTETQLEGVLFDFLRGEYDVLVTTTIIETGIDIPNANTLFVENADRMGLSQLYQLRGRIGRSNRVAYAYFTYQPNKVLTEVSEKRLEAIKDFTELGSGFKIAMRDLSIRGAGNLLGKQQHGFINSVGYDLYTQMLSDAVAKKRGKQVQPKTDTTVELGVEAYLPSDYIEDEQQKIEMYKRIRQLESDDEVSEIQADLIDRFGEYPKPVGQLLTIGQLKLAADLALVDKIRRVNGDVFVTVSKKGTDILGGEDVFKALAATKLKATVTVNGDRLHIKLVIQPNMQVDDWLPQVYHFMTALRDIVVQTTAPQADQATDQAD</sequence>
<gene>
    <name evidence="13" type="primary">mfd</name>
    <name evidence="17" type="ORF">FD30_GL001701</name>
</gene>
<dbReference type="SUPFAM" id="SSF143517">
    <property type="entry name" value="TRCF domain-like"/>
    <property type="match status" value="1"/>
</dbReference>
<dbReference type="GO" id="GO:0006355">
    <property type="term" value="P:regulation of DNA-templated transcription"/>
    <property type="evidence" value="ECO:0007669"/>
    <property type="project" value="UniProtKB-UniRule"/>
</dbReference>
<evidence type="ECO:0000259" key="15">
    <source>
        <dbReference type="PROSITE" id="PS51192"/>
    </source>
</evidence>